<dbReference type="PANTHER" id="PTHR11804:SF48">
    <property type="entry name" value="PUTATIVE-RELATED"/>
    <property type="match status" value="1"/>
</dbReference>
<evidence type="ECO:0000256" key="1">
    <source>
        <dbReference type="ARBA" id="ARBA00022670"/>
    </source>
</evidence>
<dbReference type="InterPro" id="IPR045090">
    <property type="entry name" value="Pept_M3A_M3B"/>
</dbReference>
<dbReference type="EMBL" id="JACHGY010000001">
    <property type="protein sequence ID" value="MBB6430084.1"/>
    <property type="molecule type" value="Genomic_DNA"/>
</dbReference>
<evidence type="ECO:0000259" key="7">
    <source>
        <dbReference type="Pfam" id="PF01432"/>
    </source>
</evidence>
<keyword evidence="5 6" id="KW-0482">Metalloprotease</keyword>
<evidence type="ECO:0000256" key="2">
    <source>
        <dbReference type="ARBA" id="ARBA00022723"/>
    </source>
</evidence>
<dbReference type="PANTHER" id="PTHR11804">
    <property type="entry name" value="PROTEASE M3 THIMET OLIGOPEPTIDASE-RELATED"/>
    <property type="match status" value="1"/>
</dbReference>
<accession>A0A7X0H6E3</accession>
<dbReference type="CDD" id="cd09606">
    <property type="entry name" value="M3B_PepF"/>
    <property type="match status" value="1"/>
</dbReference>
<dbReference type="AlphaFoldDB" id="A0A7X0H6E3"/>
<comment type="caution">
    <text evidence="8">The sequence shown here is derived from an EMBL/GenBank/DDBJ whole genome shotgun (WGS) entry which is preliminary data.</text>
</comment>
<dbReference type="InterPro" id="IPR011976">
    <property type="entry name" value="Pept_M3B_oligopep-rel"/>
</dbReference>
<dbReference type="Proteomes" id="UP000541810">
    <property type="component" value="Unassembled WGS sequence"/>
</dbReference>
<comment type="similarity">
    <text evidence="6">Belongs to the peptidase M3 family.</text>
</comment>
<gene>
    <name evidence="8" type="ORF">HNQ40_001890</name>
</gene>
<proteinExistence type="inferred from homology"/>
<evidence type="ECO:0000256" key="6">
    <source>
        <dbReference type="RuleBase" id="RU003435"/>
    </source>
</evidence>
<dbReference type="InterPro" id="IPR001567">
    <property type="entry name" value="Pept_M3A_M3B_dom"/>
</dbReference>
<dbReference type="GO" id="GO:0006508">
    <property type="term" value="P:proteolysis"/>
    <property type="evidence" value="ECO:0007669"/>
    <property type="project" value="UniProtKB-KW"/>
</dbReference>
<dbReference type="NCBIfam" id="TIGR02289">
    <property type="entry name" value="M3_not_pepF"/>
    <property type="match status" value="1"/>
</dbReference>
<dbReference type="Pfam" id="PF01432">
    <property type="entry name" value="Peptidase_M3"/>
    <property type="match status" value="1"/>
</dbReference>
<evidence type="ECO:0000256" key="3">
    <source>
        <dbReference type="ARBA" id="ARBA00022801"/>
    </source>
</evidence>
<keyword evidence="3 6" id="KW-0378">Hydrolase</keyword>
<feature type="domain" description="Peptidase M3A/M3B catalytic" evidence="7">
    <location>
        <begin position="173"/>
        <end position="559"/>
    </location>
</feature>
<keyword evidence="4 6" id="KW-0862">Zinc</keyword>
<sequence>MTTTSTPPARHFVAADFDPADWAQVEPYFKTLIERELESAEAVEQWLTDYSELSAVMSEYGSRRNIDHACHTDDEAIEKAYMHWVENIAPKLAPLGNELKKKYLDAPGLAGLNPERYDILTREWKASFELFREANVPLSTEVTKLNSEYDKTIGAMLVDYDGKTQTLQQLARYQEETDRAVRQETWELSANRRLEDREKIDQIFQDMFELREQMAKNADCENYLEYSWKSWQRFDYTPKDCEDFADAIESVIMPRIAELDEQRKAALGVDTLRPWDGSVDVKGRSPLRPFPEDDAGAMVSGAKDIFSKIEPSLAKDFATLKFGRNLDLDSRKGKRAGGFQASLAESKEPFIFMNAAGTQRDVDTMLHEAGHAFHYMWASQAEPLTFMQHAPIEFCEVASMSMELMGCDHYGVFYDHEEEAARAKRKQLEGIIRFFPWMATIDMYQHWLYSNPGHDIAARTVAWKQIAGRFTSPVLDYTGYDDVVAHRWHAQLHLFHIPFYYVEYGIAQLGALQLWLKYKNDPASALQGYRDGLTLGGTKPLPQLFEGAGIKFDFTKDTLAPLIDAVADELEKLPE</sequence>
<dbReference type="GO" id="GO:0004222">
    <property type="term" value="F:metalloendopeptidase activity"/>
    <property type="evidence" value="ECO:0007669"/>
    <property type="project" value="InterPro"/>
</dbReference>
<dbReference type="EC" id="3.4.24.-" evidence="8"/>
<keyword evidence="9" id="KW-1185">Reference proteome</keyword>
<dbReference type="GO" id="GO:0046872">
    <property type="term" value="F:metal ion binding"/>
    <property type="evidence" value="ECO:0007669"/>
    <property type="project" value="UniProtKB-UniRule"/>
</dbReference>
<dbReference type="GO" id="GO:0006518">
    <property type="term" value="P:peptide metabolic process"/>
    <property type="evidence" value="ECO:0007669"/>
    <property type="project" value="TreeGrafter"/>
</dbReference>
<dbReference type="RefSeq" id="WP_184677623.1">
    <property type="nucleotide sequence ID" value="NZ_JACHGY010000001.1"/>
</dbReference>
<name>A0A7X0H6E3_9BACT</name>
<comment type="cofactor">
    <cofactor evidence="6">
        <name>Zn(2+)</name>
        <dbReference type="ChEBI" id="CHEBI:29105"/>
    </cofactor>
    <text evidence="6">Binds 1 zinc ion.</text>
</comment>
<organism evidence="8 9">
    <name type="scientific">Algisphaera agarilytica</name>
    <dbReference type="NCBI Taxonomy" id="1385975"/>
    <lineage>
        <taxon>Bacteria</taxon>
        <taxon>Pseudomonadati</taxon>
        <taxon>Planctomycetota</taxon>
        <taxon>Phycisphaerae</taxon>
        <taxon>Phycisphaerales</taxon>
        <taxon>Phycisphaeraceae</taxon>
        <taxon>Algisphaera</taxon>
    </lineage>
</organism>
<keyword evidence="2 6" id="KW-0479">Metal-binding</keyword>
<dbReference type="Gene3D" id="1.10.1370.30">
    <property type="match status" value="1"/>
</dbReference>
<evidence type="ECO:0000313" key="9">
    <source>
        <dbReference type="Proteomes" id="UP000541810"/>
    </source>
</evidence>
<dbReference type="SUPFAM" id="SSF55486">
    <property type="entry name" value="Metalloproteases ('zincins'), catalytic domain"/>
    <property type="match status" value="1"/>
</dbReference>
<evidence type="ECO:0000313" key="8">
    <source>
        <dbReference type="EMBL" id="MBB6430084.1"/>
    </source>
</evidence>
<evidence type="ECO:0000256" key="4">
    <source>
        <dbReference type="ARBA" id="ARBA00022833"/>
    </source>
</evidence>
<reference evidence="8 9" key="1">
    <citation type="submission" date="2020-08" db="EMBL/GenBank/DDBJ databases">
        <title>Genomic Encyclopedia of Type Strains, Phase IV (KMG-IV): sequencing the most valuable type-strain genomes for metagenomic binning, comparative biology and taxonomic classification.</title>
        <authorList>
            <person name="Goeker M."/>
        </authorList>
    </citation>
    <scope>NUCLEOTIDE SEQUENCE [LARGE SCALE GENOMIC DNA]</scope>
    <source>
        <strain evidence="8 9">DSM 103725</strain>
    </source>
</reference>
<keyword evidence="1 6" id="KW-0645">Protease</keyword>
<evidence type="ECO:0000256" key="5">
    <source>
        <dbReference type="ARBA" id="ARBA00023049"/>
    </source>
</evidence>
<protein>
    <submittedName>
        <fullName evidence="8">Oligoendopeptidase F</fullName>
        <ecNumber evidence="8">3.4.24.-</ecNumber>
    </submittedName>
</protein>